<keyword evidence="3 6" id="KW-0863">Zinc-finger</keyword>
<dbReference type="Proteomes" id="UP001470230">
    <property type="component" value="Unassembled WGS sequence"/>
</dbReference>
<dbReference type="Pfam" id="PF12678">
    <property type="entry name" value="zf-rbx1"/>
    <property type="match status" value="1"/>
</dbReference>
<sequence length="172" mass="19877">METFSKLVRIKSQFIFFKSDKFLLFLTNVKLCQNFKNNFIFYFEECQKTIKKTANPTPGRGDGMRNDERIPSSNQNEENAPNPKIYIERYRPVYVISGSNRDTTLCPVCLNQLDQACAKCLSEGTTDPNRCHIVEGKCGHKFHCHCLYEWLKISPYCPNASCGLRWETVGEK</sequence>
<feature type="domain" description="RING-type" evidence="8">
    <location>
        <begin position="117"/>
        <end position="158"/>
    </location>
</feature>
<accession>A0ABR2KAX2</accession>
<evidence type="ECO:0000256" key="4">
    <source>
        <dbReference type="ARBA" id="ARBA00022786"/>
    </source>
</evidence>
<dbReference type="EMBL" id="JAPFFF010000006">
    <property type="protein sequence ID" value="KAK8888269.1"/>
    <property type="molecule type" value="Genomic_DNA"/>
</dbReference>
<reference evidence="9 10" key="1">
    <citation type="submission" date="2024-04" db="EMBL/GenBank/DDBJ databases">
        <title>Tritrichomonas musculus Genome.</title>
        <authorList>
            <person name="Alves-Ferreira E."/>
            <person name="Grigg M."/>
            <person name="Lorenzi H."/>
            <person name="Galac M."/>
        </authorList>
    </citation>
    <scope>NUCLEOTIDE SEQUENCE [LARGE SCALE GENOMIC DNA]</scope>
    <source>
        <strain evidence="9 10">EAF2021</strain>
    </source>
</reference>
<keyword evidence="4" id="KW-0833">Ubl conjugation pathway</keyword>
<evidence type="ECO:0000313" key="9">
    <source>
        <dbReference type="EMBL" id="KAK8888269.1"/>
    </source>
</evidence>
<dbReference type="InterPro" id="IPR013083">
    <property type="entry name" value="Znf_RING/FYVE/PHD"/>
</dbReference>
<dbReference type="PROSITE" id="PS50089">
    <property type="entry name" value="ZF_RING_2"/>
    <property type="match status" value="1"/>
</dbReference>
<gene>
    <name evidence="9" type="ORF">M9Y10_039334</name>
</gene>
<dbReference type="Gene3D" id="3.30.40.10">
    <property type="entry name" value="Zinc/RING finger domain, C3HC4 (zinc finger)"/>
    <property type="match status" value="1"/>
</dbReference>
<dbReference type="InterPro" id="IPR001841">
    <property type="entry name" value="Znf_RING"/>
</dbReference>
<name>A0ABR2KAX2_9EUKA</name>
<evidence type="ECO:0000256" key="7">
    <source>
        <dbReference type="SAM" id="MobiDB-lite"/>
    </source>
</evidence>
<evidence type="ECO:0000256" key="1">
    <source>
        <dbReference type="ARBA" id="ARBA00004906"/>
    </source>
</evidence>
<evidence type="ECO:0000256" key="6">
    <source>
        <dbReference type="PROSITE-ProRule" id="PRU00175"/>
    </source>
</evidence>
<keyword evidence="2" id="KW-0479">Metal-binding</keyword>
<dbReference type="InterPro" id="IPR024766">
    <property type="entry name" value="Znf_RING_H2"/>
</dbReference>
<evidence type="ECO:0000313" key="10">
    <source>
        <dbReference type="Proteomes" id="UP001470230"/>
    </source>
</evidence>
<keyword evidence="5" id="KW-0862">Zinc</keyword>
<organism evidence="9 10">
    <name type="scientific">Tritrichomonas musculus</name>
    <dbReference type="NCBI Taxonomy" id="1915356"/>
    <lineage>
        <taxon>Eukaryota</taxon>
        <taxon>Metamonada</taxon>
        <taxon>Parabasalia</taxon>
        <taxon>Tritrichomonadida</taxon>
        <taxon>Tritrichomonadidae</taxon>
        <taxon>Tritrichomonas</taxon>
    </lineage>
</organism>
<proteinExistence type="predicted"/>
<comment type="pathway">
    <text evidence="1">Protein modification; protein ubiquitination.</text>
</comment>
<keyword evidence="10" id="KW-1185">Reference proteome</keyword>
<evidence type="ECO:0000256" key="3">
    <source>
        <dbReference type="ARBA" id="ARBA00022771"/>
    </source>
</evidence>
<dbReference type="SUPFAM" id="SSF57850">
    <property type="entry name" value="RING/U-box"/>
    <property type="match status" value="1"/>
</dbReference>
<evidence type="ECO:0000259" key="8">
    <source>
        <dbReference type="PROSITE" id="PS50089"/>
    </source>
</evidence>
<evidence type="ECO:0000256" key="2">
    <source>
        <dbReference type="ARBA" id="ARBA00022723"/>
    </source>
</evidence>
<comment type="caution">
    <text evidence="9">The sequence shown here is derived from an EMBL/GenBank/DDBJ whole genome shotgun (WGS) entry which is preliminary data.</text>
</comment>
<protein>
    <recommendedName>
        <fullName evidence="8">RING-type domain-containing protein</fullName>
    </recommendedName>
</protein>
<evidence type="ECO:0000256" key="5">
    <source>
        <dbReference type="ARBA" id="ARBA00022833"/>
    </source>
</evidence>
<feature type="region of interest" description="Disordered" evidence="7">
    <location>
        <begin position="53"/>
        <end position="81"/>
    </location>
</feature>